<dbReference type="PANTHER" id="PTHR43591">
    <property type="entry name" value="METHYLTRANSFERASE"/>
    <property type="match status" value="1"/>
</dbReference>
<accession>A0ABV3S779</accession>
<organism evidence="2 3">
    <name type="scientific">Spiribacter onubensis</name>
    <dbReference type="NCBI Taxonomy" id="3122420"/>
    <lineage>
        <taxon>Bacteria</taxon>
        <taxon>Pseudomonadati</taxon>
        <taxon>Pseudomonadota</taxon>
        <taxon>Gammaproteobacteria</taxon>
        <taxon>Chromatiales</taxon>
        <taxon>Ectothiorhodospiraceae</taxon>
        <taxon>Spiribacter</taxon>
    </lineage>
</organism>
<evidence type="ECO:0000313" key="2">
    <source>
        <dbReference type="EMBL" id="MEX0385986.1"/>
    </source>
</evidence>
<comment type="caution">
    <text evidence="2">The sequence shown here is derived from an EMBL/GenBank/DDBJ whole genome shotgun (WGS) entry which is preliminary data.</text>
</comment>
<dbReference type="EMBL" id="JBAKFJ010000001">
    <property type="protein sequence ID" value="MEX0385986.1"/>
    <property type="molecule type" value="Genomic_DNA"/>
</dbReference>
<dbReference type="CDD" id="cd02440">
    <property type="entry name" value="AdoMet_MTases"/>
    <property type="match status" value="1"/>
</dbReference>
<keyword evidence="2" id="KW-0489">Methyltransferase</keyword>
<reference evidence="2 3" key="1">
    <citation type="submission" date="2024-02" db="EMBL/GenBank/DDBJ databases">
        <title>New especies of Spiribacter isolated from saline water.</title>
        <authorList>
            <person name="Leon M.J."/>
            <person name="De La Haba R."/>
            <person name="Sanchez-Porro C."/>
            <person name="Ventosa A."/>
        </authorList>
    </citation>
    <scope>NUCLEOTIDE SEQUENCE [LARGE SCALE GENOMIC DNA]</scope>
    <source>
        <strain evidence="3">ag22IC4-227</strain>
    </source>
</reference>
<name>A0ABV3S779_9GAMM</name>
<dbReference type="Proteomes" id="UP001556653">
    <property type="component" value="Unassembled WGS sequence"/>
</dbReference>
<dbReference type="SUPFAM" id="SSF53335">
    <property type="entry name" value="S-adenosyl-L-methionine-dependent methyltransferases"/>
    <property type="match status" value="1"/>
</dbReference>
<proteinExistence type="predicted"/>
<dbReference type="Gene3D" id="3.40.50.150">
    <property type="entry name" value="Vaccinia Virus protein VP39"/>
    <property type="match status" value="1"/>
</dbReference>
<keyword evidence="2" id="KW-0808">Transferase</keyword>
<dbReference type="GO" id="GO:0032259">
    <property type="term" value="P:methylation"/>
    <property type="evidence" value="ECO:0007669"/>
    <property type="project" value="UniProtKB-KW"/>
</dbReference>
<feature type="domain" description="Methyltransferase" evidence="1">
    <location>
        <begin position="67"/>
        <end position="157"/>
    </location>
</feature>
<keyword evidence="3" id="KW-1185">Reference proteome</keyword>
<dbReference type="RefSeq" id="WP_367966468.1">
    <property type="nucleotide sequence ID" value="NZ_JBAKFJ010000001.1"/>
</dbReference>
<dbReference type="InterPro" id="IPR041698">
    <property type="entry name" value="Methyltransf_25"/>
</dbReference>
<sequence>MSERKITETEILNRVYNATDHEALMSAYRDWAEQYDSDLLDRFGYVAHVATAKALHEALGGSTDARILDAGCGTGLVGEELVKLGYRHIDALDYSADMLAQAARKGIYGERMQADMKHRLPVGDDAYDAVVCTGTFTYGHVTGDAFDELVRIVRPGGVIVFTIREGAYEEYGYRRRMLDLEMADAWELVSFYDTPYQLEEGNTCKMCTYRIPRD</sequence>
<evidence type="ECO:0000259" key="1">
    <source>
        <dbReference type="Pfam" id="PF13649"/>
    </source>
</evidence>
<evidence type="ECO:0000313" key="3">
    <source>
        <dbReference type="Proteomes" id="UP001556653"/>
    </source>
</evidence>
<protein>
    <submittedName>
        <fullName evidence="2">Class I SAM-dependent methyltransferase</fullName>
        <ecNumber evidence="2">2.1.-.-</ecNumber>
    </submittedName>
</protein>
<dbReference type="GO" id="GO:0008168">
    <property type="term" value="F:methyltransferase activity"/>
    <property type="evidence" value="ECO:0007669"/>
    <property type="project" value="UniProtKB-KW"/>
</dbReference>
<dbReference type="EC" id="2.1.-.-" evidence="2"/>
<dbReference type="PANTHER" id="PTHR43591:SF110">
    <property type="entry name" value="RHODANESE DOMAIN-CONTAINING PROTEIN"/>
    <property type="match status" value="1"/>
</dbReference>
<dbReference type="InterPro" id="IPR029063">
    <property type="entry name" value="SAM-dependent_MTases_sf"/>
</dbReference>
<gene>
    <name evidence="2" type="ORF">V6X64_03120</name>
</gene>
<dbReference type="Pfam" id="PF13649">
    <property type="entry name" value="Methyltransf_25"/>
    <property type="match status" value="1"/>
</dbReference>